<protein>
    <recommendedName>
        <fullName evidence="4">Antigenic cell wall</fullName>
    </recommendedName>
</protein>
<dbReference type="EMBL" id="WIGO01000451">
    <property type="protein sequence ID" value="KAF6811898.1"/>
    <property type="molecule type" value="Genomic_DNA"/>
</dbReference>
<evidence type="ECO:0000256" key="1">
    <source>
        <dbReference type="SAM" id="SignalP"/>
    </source>
</evidence>
<name>A0A8H6JFV8_9PEZI</name>
<dbReference type="AlphaFoldDB" id="A0A8H6JFV8"/>
<gene>
    <name evidence="2" type="ORF">CPLU01_15021</name>
</gene>
<proteinExistence type="predicted"/>
<evidence type="ECO:0000313" key="2">
    <source>
        <dbReference type="EMBL" id="KAF6811898.1"/>
    </source>
</evidence>
<feature type="signal peptide" evidence="1">
    <location>
        <begin position="1"/>
        <end position="18"/>
    </location>
</feature>
<comment type="caution">
    <text evidence="2">The sequence shown here is derived from an EMBL/GenBank/DDBJ whole genome shotgun (WGS) entry which is preliminary data.</text>
</comment>
<feature type="chain" id="PRO_5034508907" description="Antigenic cell wall" evidence="1">
    <location>
        <begin position="19"/>
        <end position="203"/>
    </location>
</feature>
<keyword evidence="3" id="KW-1185">Reference proteome</keyword>
<sequence>MYLSNILTSLAVIATASAGVIRRQVTTFDKPQFGNLPQINPNATKILENLAAVDNAVVGLTNALASAPGGNTLSGDLNTPNVITMTITLQSANRQSMLDAQELDDTFSADDSTAVLKKIRDEIVPHAQAALSLLSKAKQQSALNALTTKLAILPYLQITEGEYDTFVSSLLPYIDSTVKADVEKALKDLRGFLTGTVGVYNGQ</sequence>
<organism evidence="2 3">
    <name type="scientific">Colletotrichum plurivorum</name>
    <dbReference type="NCBI Taxonomy" id="2175906"/>
    <lineage>
        <taxon>Eukaryota</taxon>
        <taxon>Fungi</taxon>
        <taxon>Dikarya</taxon>
        <taxon>Ascomycota</taxon>
        <taxon>Pezizomycotina</taxon>
        <taxon>Sordariomycetes</taxon>
        <taxon>Hypocreomycetidae</taxon>
        <taxon>Glomerellales</taxon>
        <taxon>Glomerellaceae</taxon>
        <taxon>Colletotrichum</taxon>
        <taxon>Colletotrichum orchidearum species complex</taxon>
    </lineage>
</organism>
<evidence type="ECO:0000313" key="3">
    <source>
        <dbReference type="Proteomes" id="UP000654918"/>
    </source>
</evidence>
<keyword evidence="1" id="KW-0732">Signal</keyword>
<dbReference type="Proteomes" id="UP000654918">
    <property type="component" value="Unassembled WGS sequence"/>
</dbReference>
<accession>A0A8H6JFV8</accession>
<reference evidence="2" key="1">
    <citation type="journal article" date="2020" name="Phytopathology">
        <title>Genome Sequence Resources of Colletotrichum truncatum, C. plurivorum, C. musicola, and C. sojae: Four Species Pathogenic to Soybean (Glycine max).</title>
        <authorList>
            <person name="Rogerio F."/>
            <person name="Boufleur T.R."/>
            <person name="Ciampi-Guillardi M."/>
            <person name="Sukno S.A."/>
            <person name="Thon M.R."/>
            <person name="Massola Junior N.S."/>
            <person name="Baroncelli R."/>
        </authorList>
    </citation>
    <scope>NUCLEOTIDE SEQUENCE</scope>
    <source>
        <strain evidence="2">LFN00145</strain>
    </source>
</reference>
<evidence type="ECO:0008006" key="4">
    <source>
        <dbReference type="Google" id="ProtNLM"/>
    </source>
</evidence>